<reference evidence="2" key="1">
    <citation type="submission" date="2022-04" db="EMBL/GenBank/DDBJ databases">
        <title>Carnegiea gigantea Genome sequencing and assembly v2.</title>
        <authorList>
            <person name="Copetti D."/>
            <person name="Sanderson M.J."/>
            <person name="Burquez A."/>
            <person name="Wojciechowski M.F."/>
        </authorList>
    </citation>
    <scope>NUCLEOTIDE SEQUENCE</scope>
    <source>
        <strain evidence="2">SGP5-SGP5p</strain>
        <tissue evidence="2">Aerial part</tissue>
    </source>
</reference>
<dbReference type="AlphaFoldDB" id="A0A9Q1GRP3"/>
<dbReference type="Proteomes" id="UP001153076">
    <property type="component" value="Unassembled WGS sequence"/>
</dbReference>
<feature type="compositionally biased region" description="Polar residues" evidence="1">
    <location>
        <begin position="145"/>
        <end position="162"/>
    </location>
</feature>
<comment type="caution">
    <text evidence="2">The sequence shown here is derived from an EMBL/GenBank/DDBJ whole genome shotgun (WGS) entry which is preliminary data.</text>
</comment>
<organism evidence="2 3">
    <name type="scientific">Carnegiea gigantea</name>
    <dbReference type="NCBI Taxonomy" id="171969"/>
    <lineage>
        <taxon>Eukaryota</taxon>
        <taxon>Viridiplantae</taxon>
        <taxon>Streptophyta</taxon>
        <taxon>Embryophyta</taxon>
        <taxon>Tracheophyta</taxon>
        <taxon>Spermatophyta</taxon>
        <taxon>Magnoliopsida</taxon>
        <taxon>eudicotyledons</taxon>
        <taxon>Gunneridae</taxon>
        <taxon>Pentapetalae</taxon>
        <taxon>Caryophyllales</taxon>
        <taxon>Cactineae</taxon>
        <taxon>Cactaceae</taxon>
        <taxon>Cactoideae</taxon>
        <taxon>Echinocereeae</taxon>
        <taxon>Carnegiea</taxon>
    </lineage>
</organism>
<feature type="region of interest" description="Disordered" evidence="1">
    <location>
        <begin position="85"/>
        <end position="177"/>
    </location>
</feature>
<feature type="compositionally biased region" description="Polar residues" evidence="1">
    <location>
        <begin position="89"/>
        <end position="106"/>
    </location>
</feature>
<evidence type="ECO:0000313" key="2">
    <source>
        <dbReference type="EMBL" id="KAJ8423383.1"/>
    </source>
</evidence>
<dbReference type="EMBL" id="JAKOGI010001976">
    <property type="protein sequence ID" value="KAJ8423383.1"/>
    <property type="molecule type" value="Genomic_DNA"/>
</dbReference>
<protein>
    <submittedName>
        <fullName evidence="2">Uncharacterized protein</fullName>
    </submittedName>
</protein>
<proteinExistence type="predicted"/>
<feature type="compositionally biased region" description="Polar residues" evidence="1">
    <location>
        <begin position="126"/>
        <end position="135"/>
    </location>
</feature>
<sequence>MPLFGDEPHEEPHNISVQSKPCHMKIVLLVEDLHHPMHMHLHFYREYMITMYITIQNLQNMEKLKKIVATSENIEENNRVLQQLGIPPITTTLGGSNDSAQRQSRQASEEDSDYMPLKDEGPNNVAAATTKSSTIRTRELEIPPITTTLGGNNDSTQRQNRQASKEDGDYMPLKDEGPDNIAVAATKACRYLNNKDKSY</sequence>
<name>A0A9Q1GRP3_9CARY</name>
<evidence type="ECO:0000256" key="1">
    <source>
        <dbReference type="SAM" id="MobiDB-lite"/>
    </source>
</evidence>
<accession>A0A9Q1GRP3</accession>
<gene>
    <name evidence="2" type="ORF">Cgig2_033192</name>
</gene>
<evidence type="ECO:0000313" key="3">
    <source>
        <dbReference type="Proteomes" id="UP001153076"/>
    </source>
</evidence>
<feature type="compositionally biased region" description="Basic and acidic residues" evidence="1">
    <location>
        <begin position="163"/>
        <end position="177"/>
    </location>
</feature>
<keyword evidence="3" id="KW-1185">Reference proteome</keyword>